<keyword evidence="1" id="KW-0175">Coiled coil</keyword>
<dbReference type="Proteomes" id="UP000039865">
    <property type="component" value="Unassembled WGS sequence"/>
</dbReference>
<keyword evidence="3" id="KW-1185">Reference proteome</keyword>
<reference evidence="2 3" key="1">
    <citation type="submission" date="2014-06" db="EMBL/GenBank/DDBJ databases">
        <authorList>
            <person name="Swart Estienne"/>
        </authorList>
    </citation>
    <scope>NUCLEOTIDE SEQUENCE [LARGE SCALE GENOMIC DNA]</scope>
    <source>
        <strain evidence="2 3">130c</strain>
    </source>
</reference>
<evidence type="ECO:0000313" key="2">
    <source>
        <dbReference type="EMBL" id="CDW86502.1"/>
    </source>
</evidence>
<accession>A0A078AZ68</accession>
<dbReference type="InParanoid" id="A0A078AZ68"/>
<gene>
    <name evidence="2" type="primary">Contig12747.g13596</name>
    <name evidence="2" type="ORF">STYLEM_15597</name>
</gene>
<protein>
    <submittedName>
        <fullName evidence="2">Uncharacterized protein</fullName>
    </submittedName>
</protein>
<name>A0A078AZ68_STYLE</name>
<proteinExistence type="predicted"/>
<dbReference type="EMBL" id="CCKQ01014710">
    <property type="protein sequence ID" value="CDW86502.1"/>
    <property type="molecule type" value="Genomic_DNA"/>
</dbReference>
<organism evidence="2 3">
    <name type="scientific">Stylonychia lemnae</name>
    <name type="common">Ciliate</name>
    <dbReference type="NCBI Taxonomy" id="5949"/>
    <lineage>
        <taxon>Eukaryota</taxon>
        <taxon>Sar</taxon>
        <taxon>Alveolata</taxon>
        <taxon>Ciliophora</taxon>
        <taxon>Intramacronucleata</taxon>
        <taxon>Spirotrichea</taxon>
        <taxon>Stichotrichia</taxon>
        <taxon>Sporadotrichida</taxon>
        <taxon>Oxytrichidae</taxon>
        <taxon>Stylonychinae</taxon>
        <taxon>Stylonychia</taxon>
    </lineage>
</organism>
<feature type="coiled-coil region" evidence="1">
    <location>
        <begin position="131"/>
        <end position="211"/>
    </location>
</feature>
<dbReference type="AlphaFoldDB" id="A0A078AZ68"/>
<sequence length="323" mass="37794">MRMRRISTQFSTNGLTDQSDQSQKYVLYDDHSETEYDKCDNLIQQIKRQQNQENTTTIIKNGIEKSNRSIQEIYYKSVLSDEEIEESKLEFSTIEDKQSFDFFDKVLESTRSSDSRPSFFCKRRSIKSIFVSQATSEAIQLQQNLQQQEENQRIICALQKQNQQLAKEEQKLLELIKKKEQERIRQLQISKEKYEKELAVKTVQAKILEQIRQINDKNQLQEIANDRINNTSFMSSGQSQNLLKSYAGEQRDNIQQLNVAKAISNVEKKNIEIIRSIQGKKIKINLQICYKKLGKDVLLGKDQIIKTNVTAKIIQKNKNQNQK</sequence>
<evidence type="ECO:0000313" key="3">
    <source>
        <dbReference type="Proteomes" id="UP000039865"/>
    </source>
</evidence>
<evidence type="ECO:0000256" key="1">
    <source>
        <dbReference type="SAM" id="Coils"/>
    </source>
</evidence>